<sequence length="213" mass="24215">MGNDSNWLKSEMVLVLSPKKQSTISKGSFQDMLEALGVRETGLLSGNPNQYQFENPLSFIGKYQFGEILLIRLGYYKADIYYGRGADKNYWRGTWTKKKGIDSKLKFLNTPNVQEEAIREAFRVYWKDINDILSRQGKSINNYLGQKKTFNDKGKSKTITITLSGIIAGAHLRGPDQVVNLLVTAKVSHDEFGTSIVEYMEMFGGYDMRIENL</sequence>
<organism evidence="1 2">
    <name type="scientific">Brasilonema sennae CENA114</name>
    <dbReference type="NCBI Taxonomy" id="415709"/>
    <lineage>
        <taxon>Bacteria</taxon>
        <taxon>Bacillati</taxon>
        <taxon>Cyanobacteriota</taxon>
        <taxon>Cyanophyceae</taxon>
        <taxon>Nostocales</taxon>
        <taxon>Scytonemataceae</taxon>
        <taxon>Brasilonema</taxon>
        <taxon>Bromeliae group (in: Brasilonema)</taxon>
    </lineage>
</organism>
<name>A0A856MRN1_9CYAN</name>
<evidence type="ECO:0000313" key="1">
    <source>
        <dbReference type="EMBL" id="QDL12177.1"/>
    </source>
</evidence>
<evidence type="ECO:0000313" key="2">
    <source>
        <dbReference type="Proteomes" id="UP000503129"/>
    </source>
</evidence>
<keyword evidence="2" id="KW-1185">Reference proteome</keyword>
<proteinExistence type="predicted"/>
<gene>
    <name evidence="1" type="ORF">DP114_09955</name>
</gene>
<reference evidence="1 2" key="1">
    <citation type="submission" date="2018-06" db="EMBL/GenBank/DDBJ databases">
        <title>Comparative genomics of Brasilonema spp. strains.</title>
        <authorList>
            <person name="Alvarenga D.O."/>
            <person name="Fiore M.F."/>
            <person name="Varani A.M."/>
        </authorList>
    </citation>
    <scope>NUCLEOTIDE SEQUENCE [LARGE SCALE GENOMIC DNA]</scope>
    <source>
        <strain evidence="1 2">CENA114</strain>
    </source>
</reference>
<accession>A0A856MRN1</accession>
<dbReference type="KEGG" id="bsen:DP114_09955"/>
<protein>
    <submittedName>
        <fullName evidence="1">Uncharacterized protein</fullName>
    </submittedName>
</protein>
<dbReference type="AlphaFoldDB" id="A0A856MRN1"/>
<dbReference type="Proteomes" id="UP000503129">
    <property type="component" value="Chromosome"/>
</dbReference>
<dbReference type="EMBL" id="CP030118">
    <property type="protein sequence ID" value="QDL12177.1"/>
    <property type="molecule type" value="Genomic_DNA"/>
</dbReference>